<evidence type="ECO:0000313" key="11">
    <source>
        <dbReference type="EMBL" id="AIM26275.1"/>
    </source>
</evidence>
<dbReference type="EMBL" id="CP012173">
    <property type="protein sequence ID" value="AKV75533.1"/>
    <property type="molecule type" value="Genomic_DNA"/>
</dbReference>
<dbReference type="InterPro" id="IPR020568">
    <property type="entry name" value="Ribosomal_Su5_D2-typ_SF"/>
</dbReference>
<dbReference type="HAMAP" id="MF_01307_A">
    <property type="entry name" value="Ribosomal_uS5_A"/>
    <property type="match status" value="1"/>
</dbReference>
<name>A0A088E4J9_9CREN</name>
<dbReference type="NCBIfam" id="TIGR01020">
    <property type="entry name" value="uS5_euk_arch"/>
    <property type="match status" value="1"/>
</dbReference>
<evidence type="ECO:0000313" key="19">
    <source>
        <dbReference type="Proteomes" id="UP000061362"/>
    </source>
</evidence>
<dbReference type="InterPro" id="IPR013810">
    <property type="entry name" value="Ribosomal_uS5_N"/>
</dbReference>
<dbReference type="OrthoDB" id="38155at2157"/>
<accession>A0A088E4J9</accession>
<dbReference type="EMBL" id="CP012175">
    <property type="protein sequence ID" value="AKV80024.1"/>
    <property type="molecule type" value="Genomic_DNA"/>
</dbReference>
<keyword evidence="4 8" id="KW-0689">Ribosomal protein</keyword>
<evidence type="ECO:0000256" key="7">
    <source>
        <dbReference type="ARBA" id="ARBA00035255"/>
    </source>
</evidence>
<evidence type="ECO:0000313" key="21">
    <source>
        <dbReference type="Proteomes" id="UP000062475"/>
    </source>
</evidence>
<sequence length="214" mass="23746">MAEEVPVSNVEEWKPRTKIGQLVKEGKITSIKELYARNMSIAEPEIIDVLLPNMKYEVIDIGMVQKQTDAGELSRYKVLVVMGNYDGYVSIGVGKSKQLRVAIQKAIRDAKMHVIPVRRGCGSWECTCGESHSLPFLVSGKSGSAEVVLRPAPKGTGLVAGGVLKTLLTYAGIKDVWSFSRGETRTTDNFIMAGYRALYNTYKFVTPVDWARRR</sequence>
<dbReference type="NCBIfam" id="NF003125">
    <property type="entry name" value="PRK04044.1"/>
    <property type="match status" value="1"/>
</dbReference>
<dbReference type="SMR" id="A0A088E4J9"/>
<dbReference type="Gene3D" id="3.30.230.10">
    <property type="match status" value="1"/>
</dbReference>
<dbReference type="InterPro" id="IPR047866">
    <property type="entry name" value="Ribosomal_uS5_arc"/>
</dbReference>
<dbReference type="PROSITE" id="PS50881">
    <property type="entry name" value="S5_DSRBD"/>
    <property type="match status" value="1"/>
</dbReference>
<dbReference type="InterPro" id="IPR018192">
    <property type="entry name" value="Ribosomal_uS5_N_CS"/>
</dbReference>
<evidence type="ECO:0000313" key="18">
    <source>
        <dbReference type="Proteomes" id="UP000056255"/>
    </source>
</evidence>
<evidence type="ECO:0000256" key="2">
    <source>
        <dbReference type="ARBA" id="ARBA00022730"/>
    </source>
</evidence>
<dbReference type="GO" id="GO:0003735">
    <property type="term" value="F:structural constituent of ribosome"/>
    <property type="evidence" value="ECO:0007669"/>
    <property type="project" value="UniProtKB-UniRule"/>
</dbReference>
<comment type="subunit">
    <text evidence="6 8">Part of the 30S ribosomal subunit. Contacts protein S4.</text>
</comment>
<evidence type="ECO:0000256" key="5">
    <source>
        <dbReference type="ARBA" id="ARBA00023274"/>
    </source>
</evidence>
<keyword evidence="3 8" id="KW-0694">RNA-binding</keyword>
<dbReference type="Pfam" id="PF03719">
    <property type="entry name" value="Ribosomal_S5_C"/>
    <property type="match status" value="1"/>
</dbReference>
<protein>
    <recommendedName>
        <fullName evidence="7 8">Small ribosomal subunit protein uS5</fullName>
    </recommendedName>
</protein>
<dbReference type="Proteomes" id="UP000068832">
    <property type="component" value="Chromosome"/>
</dbReference>
<evidence type="ECO:0000256" key="3">
    <source>
        <dbReference type="ARBA" id="ARBA00022884"/>
    </source>
</evidence>
<evidence type="ECO:0000313" key="20">
    <source>
        <dbReference type="Proteomes" id="UP000062398"/>
    </source>
</evidence>
<reference evidence="19 20" key="2">
    <citation type="journal article" date="2015" name="Genome Announc.">
        <title>Complete Genome Sequences of Evolved Arsenate-Resistant Metallosphaera sedula Strains.</title>
        <authorList>
            <person name="Ai C."/>
            <person name="McCarthy S."/>
            <person name="Schackwitz W."/>
            <person name="Martin J."/>
            <person name="Lipzen A."/>
            <person name="Blum P."/>
        </authorList>
    </citation>
    <scope>NUCLEOTIDE SEQUENCE [LARGE SCALE GENOMIC DNA]</scope>
    <source>
        <strain evidence="14 20">ARS120-1</strain>
        <strain evidence="15 19">ARS120-2</strain>
        <strain evidence="12 22">ARS50-1</strain>
        <strain evidence="13 21">ARS50-2</strain>
    </source>
</reference>
<dbReference type="AlphaFoldDB" id="A0A088E4J9"/>
<dbReference type="InterPro" id="IPR000851">
    <property type="entry name" value="Ribosomal_uS5"/>
</dbReference>
<reference evidence="11 17" key="1">
    <citation type="journal article" date="2014" name="J. Bacteriol.">
        <title>Role of an Archaeal PitA Transporter in the Copper and Arsenic Resistance of Metallosphaera sedula, an Extreme Thermoacidophile.</title>
        <authorList>
            <person name="McCarthy S."/>
            <person name="Ai C."/>
            <person name="Wheaton G."/>
            <person name="Tevatia R."/>
            <person name="Eckrich V."/>
            <person name="Kelly R."/>
            <person name="Blum P."/>
        </authorList>
    </citation>
    <scope>NUCLEOTIDE SEQUENCE [LARGE SCALE GENOMIC DNA]</scope>
    <source>
        <strain evidence="11 17">CuR1</strain>
    </source>
</reference>
<organism evidence="11 17">
    <name type="scientific">Metallosphaera sedula</name>
    <dbReference type="NCBI Taxonomy" id="43687"/>
    <lineage>
        <taxon>Archaea</taxon>
        <taxon>Thermoproteota</taxon>
        <taxon>Thermoprotei</taxon>
        <taxon>Sulfolobales</taxon>
        <taxon>Sulfolobaceae</taxon>
        <taxon>Metallosphaera</taxon>
    </lineage>
</organism>
<dbReference type="SUPFAM" id="SSF54768">
    <property type="entry name" value="dsRNA-binding domain-like"/>
    <property type="match status" value="1"/>
</dbReference>
<dbReference type="PANTHER" id="PTHR13718:SF4">
    <property type="entry name" value="40S RIBOSOMAL PROTEIN S2"/>
    <property type="match status" value="1"/>
</dbReference>
<dbReference type="InterPro" id="IPR014721">
    <property type="entry name" value="Ribsml_uS5_D2-typ_fold_subgr"/>
</dbReference>
<dbReference type="GO" id="GO:0006412">
    <property type="term" value="P:translation"/>
    <property type="evidence" value="ECO:0007669"/>
    <property type="project" value="UniProtKB-UniRule"/>
</dbReference>
<evidence type="ECO:0000259" key="10">
    <source>
        <dbReference type="PROSITE" id="PS50881"/>
    </source>
</evidence>
<reference evidence="16 18" key="3">
    <citation type="submission" date="2015-07" db="EMBL/GenBank/DDBJ databases">
        <title>Physiological, transcriptional responses and genome re-sequencing of acid resistant extremely thermoacidophilic Metallosphaera sedula SARC-M1.</title>
        <authorList>
            <person name="Ai C."/>
            <person name="McCarthy S."/>
            <person name="Eckrich V."/>
            <person name="Rudrappa D."/>
            <person name="Qiu G."/>
            <person name="Blum P."/>
        </authorList>
    </citation>
    <scope>NUCLEOTIDE SEQUENCE [LARGE SCALE GENOMIC DNA]</scope>
    <source>
        <strain evidence="16 18">SARC-M1</strain>
    </source>
</reference>
<dbReference type="EMBL" id="CP012174">
    <property type="protein sequence ID" value="AKV77779.1"/>
    <property type="molecule type" value="Genomic_DNA"/>
</dbReference>
<feature type="domain" description="S5 DRBM" evidence="10">
    <location>
        <begin position="54"/>
        <end position="117"/>
    </location>
</feature>
<dbReference type="Proteomes" id="UP000062475">
    <property type="component" value="Chromosome"/>
</dbReference>
<evidence type="ECO:0000313" key="17">
    <source>
        <dbReference type="Proteomes" id="UP000029084"/>
    </source>
</evidence>
<dbReference type="InterPro" id="IPR005324">
    <property type="entry name" value="Ribosomal_uS5_C"/>
</dbReference>
<evidence type="ECO:0000256" key="8">
    <source>
        <dbReference type="HAMAP-Rule" id="MF_01307"/>
    </source>
</evidence>
<dbReference type="Proteomes" id="UP000056255">
    <property type="component" value="Chromosome"/>
</dbReference>
<dbReference type="RefSeq" id="WP_011921257.1">
    <property type="nucleotide sequence ID" value="NZ_AP019770.1"/>
</dbReference>
<dbReference type="InterPro" id="IPR005711">
    <property type="entry name" value="Ribosomal_uS5_euk/arc"/>
</dbReference>
<dbReference type="FunFam" id="3.30.160.20:FF:000002">
    <property type="entry name" value="40S ribosomal protein S2"/>
    <property type="match status" value="1"/>
</dbReference>
<dbReference type="FunFam" id="3.30.230.10:FF:000004">
    <property type="entry name" value="40S ribosomal protein S2"/>
    <property type="match status" value="1"/>
</dbReference>
<evidence type="ECO:0000313" key="12">
    <source>
        <dbReference type="EMBL" id="AKV73289.1"/>
    </source>
</evidence>
<dbReference type="PROSITE" id="PS00585">
    <property type="entry name" value="RIBOSOMAL_S5"/>
    <property type="match status" value="1"/>
</dbReference>
<dbReference type="EMBL" id="CP008822">
    <property type="protein sequence ID" value="AIM26275.1"/>
    <property type="molecule type" value="Genomic_DNA"/>
</dbReference>
<evidence type="ECO:0000313" key="22">
    <source>
        <dbReference type="Proteomes" id="UP000068832"/>
    </source>
</evidence>
<dbReference type="PANTHER" id="PTHR13718">
    <property type="entry name" value="RIBOSOMAL S SUBUNIT"/>
    <property type="match status" value="1"/>
</dbReference>
<dbReference type="OMA" id="GIKDVWT"/>
<dbReference type="GO" id="GO:0019843">
    <property type="term" value="F:rRNA binding"/>
    <property type="evidence" value="ECO:0007669"/>
    <property type="project" value="UniProtKB-UniRule"/>
</dbReference>
<dbReference type="Proteomes" id="UP000062398">
    <property type="component" value="Chromosome"/>
</dbReference>
<evidence type="ECO:0000256" key="1">
    <source>
        <dbReference type="ARBA" id="ARBA00008945"/>
    </source>
</evidence>
<dbReference type="SUPFAM" id="SSF54211">
    <property type="entry name" value="Ribosomal protein S5 domain 2-like"/>
    <property type="match status" value="1"/>
</dbReference>
<evidence type="ECO:0000256" key="6">
    <source>
        <dbReference type="ARBA" id="ARBA00025844"/>
    </source>
</evidence>
<dbReference type="Pfam" id="PF00333">
    <property type="entry name" value="Ribosomal_S5"/>
    <property type="match status" value="1"/>
</dbReference>
<evidence type="ECO:0000313" key="13">
    <source>
        <dbReference type="EMBL" id="AKV75533.1"/>
    </source>
</evidence>
<proteinExistence type="inferred from homology"/>
<gene>
    <name evidence="8" type="primary">rps5</name>
    <name evidence="11" type="ORF">HA72_0111</name>
    <name evidence="12" type="ORF">MsedA_0115</name>
    <name evidence="13" type="ORF">MsedB_0115</name>
    <name evidence="14" type="ORF">MsedC_0114</name>
    <name evidence="15" type="ORF">MsedD_0115</name>
    <name evidence="16" type="ORF">MsedE_0115</name>
</gene>
<evidence type="ECO:0000313" key="15">
    <source>
        <dbReference type="EMBL" id="AKV80024.1"/>
    </source>
</evidence>
<keyword evidence="2 8" id="KW-0699">rRNA-binding</keyword>
<comment type="function">
    <text evidence="8">With S4 and S12 plays an important role in translational accuracy.</text>
</comment>
<dbReference type="Gene3D" id="3.30.160.20">
    <property type="match status" value="1"/>
</dbReference>
<keyword evidence="5 8" id="KW-0687">Ribonucleoprotein</keyword>
<evidence type="ECO:0000313" key="14">
    <source>
        <dbReference type="EMBL" id="AKV77779.1"/>
    </source>
</evidence>
<dbReference type="Proteomes" id="UP000061362">
    <property type="component" value="Chromosome"/>
</dbReference>
<dbReference type="PATRIC" id="fig|43687.5.peg.113"/>
<dbReference type="EMBL" id="CP012172">
    <property type="protein sequence ID" value="AKV73289.1"/>
    <property type="molecule type" value="Genomic_DNA"/>
</dbReference>
<dbReference type="EMBL" id="CP012176">
    <property type="protein sequence ID" value="AKV82268.1"/>
    <property type="molecule type" value="Genomic_DNA"/>
</dbReference>
<dbReference type="GO" id="GO:0022627">
    <property type="term" value="C:cytosolic small ribosomal subunit"/>
    <property type="evidence" value="ECO:0007669"/>
    <property type="project" value="TreeGrafter"/>
</dbReference>
<comment type="similarity">
    <text evidence="1 8 9">Belongs to the universal ribosomal protein uS5 family.</text>
</comment>
<evidence type="ECO:0000256" key="4">
    <source>
        <dbReference type="ARBA" id="ARBA00022980"/>
    </source>
</evidence>
<dbReference type="GeneID" id="97614876"/>
<comment type="domain">
    <text evidence="8">The N-terminal domain interacts with the head of the 30S subunit; the C-terminal domain interacts with the body and contacts protein S4. The interaction surface between S4 and S5 is involved in control of translational fidelity.</text>
</comment>
<evidence type="ECO:0000313" key="16">
    <source>
        <dbReference type="EMBL" id="AKV82268.1"/>
    </source>
</evidence>
<evidence type="ECO:0000256" key="9">
    <source>
        <dbReference type="RuleBase" id="RU003823"/>
    </source>
</evidence>
<dbReference type="Proteomes" id="UP000029084">
    <property type="component" value="Chromosome"/>
</dbReference>